<dbReference type="InParanoid" id="B9SSA1"/>
<dbReference type="Pfam" id="PF01453">
    <property type="entry name" value="B_lectin"/>
    <property type="match status" value="1"/>
</dbReference>
<dbReference type="CDD" id="cd01098">
    <property type="entry name" value="PAN_AP_plant"/>
    <property type="match status" value="1"/>
</dbReference>
<feature type="transmembrane region" description="Helical" evidence="12">
    <location>
        <begin position="270"/>
        <end position="292"/>
    </location>
</feature>
<evidence type="ECO:0000259" key="14">
    <source>
        <dbReference type="PROSITE" id="PS50927"/>
    </source>
</evidence>
<evidence type="ECO:0000256" key="11">
    <source>
        <dbReference type="ARBA" id="ARBA00048679"/>
    </source>
</evidence>
<keyword evidence="12" id="KW-1133">Transmembrane helix</keyword>
<keyword evidence="12" id="KW-0812">Transmembrane</keyword>
<keyword evidence="2" id="KW-0723">Serine/threonine-protein kinase</keyword>
<dbReference type="InterPro" id="IPR036426">
    <property type="entry name" value="Bulb-type_lectin_dom_sf"/>
</dbReference>
<dbReference type="InterPro" id="IPR008271">
    <property type="entry name" value="Ser/Thr_kinase_AS"/>
</dbReference>
<feature type="domain" description="Bulb-type lectin" evidence="14">
    <location>
        <begin position="1"/>
        <end position="122"/>
    </location>
</feature>
<dbReference type="SUPFAM" id="SSF56112">
    <property type="entry name" value="Protein kinase-like (PK-like)"/>
    <property type="match status" value="1"/>
</dbReference>
<reference evidence="16" key="1">
    <citation type="journal article" date="2010" name="Nat. Biotechnol.">
        <title>Draft genome sequence of the oilseed species Ricinus communis.</title>
        <authorList>
            <person name="Chan A.P."/>
            <person name="Crabtree J."/>
            <person name="Zhao Q."/>
            <person name="Lorenzi H."/>
            <person name="Orvis J."/>
            <person name="Puiu D."/>
            <person name="Melake-Berhan A."/>
            <person name="Jones K.M."/>
            <person name="Redman J."/>
            <person name="Chen G."/>
            <person name="Cahoon E.B."/>
            <person name="Gedil M."/>
            <person name="Stanke M."/>
            <person name="Haas B.J."/>
            <person name="Wortman J.R."/>
            <person name="Fraser-Liggett C.M."/>
            <person name="Ravel J."/>
            <person name="Rabinowicz P.D."/>
        </authorList>
    </citation>
    <scope>NUCLEOTIDE SEQUENCE [LARGE SCALE GENOMIC DNA]</scope>
    <source>
        <strain evidence="16">cv. Hale</strain>
    </source>
</reference>
<keyword evidence="9" id="KW-0325">Glycoprotein</keyword>
<dbReference type="Gene3D" id="3.30.200.20">
    <property type="entry name" value="Phosphorylase Kinase, domain 1"/>
    <property type="match status" value="1"/>
</dbReference>
<dbReference type="InterPro" id="IPR003609">
    <property type="entry name" value="Pan_app"/>
</dbReference>
<dbReference type="Gene3D" id="1.10.510.10">
    <property type="entry name" value="Transferase(Phosphotransferase) domain 1"/>
    <property type="match status" value="1"/>
</dbReference>
<accession>B9SSA1</accession>
<dbReference type="PROSITE" id="PS50927">
    <property type="entry name" value="BULB_LECTIN"/>
    <property type="match status" value="1"/>
</dbReference>
<evidence type="ECO:0000256" key="10">
    <source>
        <dbReference type="ARBA" id="ARBA00047899"/>
    </source>
</evidence>
<evidence type="ECO:0000256" key="2">
    <source>
        <dbReference type="ARBA" id="ARBA00022527"/>
    </source>
</evidence>
<evidence type="ECO:0000256" key="3">
    <source>
        <dbReference type="ARBA" id="ARBA00022679"/>
    </source>
</evidence>
<comment type="catalytic activity">
    <reaction evidence="10">
        <text>L-threonyl-[protein] + ATP = O-phospho-L-threonyl-[protein] + ADP + H(+)</text>
        <dbReference type="Rhea" id="RHEA:46608"/>
        <dbReference type="Rhea" id="RHEA-COMP:11060"/>
        <dbReference type="Rhea" id="RHEA-COMP:11605"/>
        <dbReference type="ChEBI" id="CHEBI:15378"/>
        <dbReference type="ChEBI" id="CHEBI:30013"/>
        <dbReference type="ChEBI" id="CHEBI:30616"/>
        <dbReference type="ChEBI" id="CHEBI:61977"/>
        <dbReference type="ChEBI" id="CHEBI:456216"/>
        <dbReference type="EC" id="2.7.11.1"/>
    </reaction>
</comment>
<evidence type="ECO:0000313" key="15">
    <source>
        <dbReference type="EMBL" id="EEF33494.1"/>
    </source>
</evidence>
<evidence type="ECO:0000256" key="9">
    <source>
        <dbReference type="ARBA" id="ARBA00023180"/>
    </source>
</evidence>
<dbReference type="PROSITE" id="PS50011">
    <property type="entry name" value="PROTEIN_KINASE_DOM"/>
    <property type="match status" value="1"/>
</dbReference>
<organism evidence="15 16">
    <name type="scientific">Ricinus communis</name>
    <name type="common">Castor bean</name>
    <dbReference type="NCBI Taxonomy" id="3988"/>
    <lineage>
        <taxon>Eukaryota</taxon>
        <taxon>Viridiplantae</taxon>
        <taxon>Streptophyta</taxon>
        <taxon>Embryophyta</taxon>
        <taxon>Tracheophyta</taxon>
        <taxon>Spermatophyta</taxon>
        <taxon>Magnoliopsida</taxon>
        <taxon>eudicotyledons</taxon>
        <taxon>Gunneridae</taxon>
        <taxon>Pentapetalae</taxon>
        <taxon>rosids</taxon>
        <taxon>fabids</taxon>
        <taxon>Malpighiales</taxon>
        <taxon>Euphorbiaceae</taxon>
        <taxon>Acalyphoideae</taxon>
        <taxon>Acalypheae</taxon>
        <taxon>Ricinus</taxon>
    </lineage>
</organism>
<dbReference type="PROSITE" id="PS00108">
    <property type="entry name" value="PROTEIN_KINASE_ST"/>
    <property type="match status" value="1"/>
</dbReference>
<evidence type="ECO:0000256" key="6">
    <source>
        <dbReference type="ARBA" id="ARBA00022777"/>
    </source>
</evidence>
<dbReference type="Gene3D" id="2.90.10.10">
    <property type="entry name" value="Bulb-type lectin domain"/>
    <property type="match status" value="1"/>
</dbReference>
<keyword evidence="6" id="KW-0418">Kinase</keyword>
<dbReference type="PANTHER" id="PTHR32444">
    <property type="entry name" value="BULB-TYPE LECTIN DOMAIN-CONTAINING PROTEIN"/>
    <property type="match status" value="1"/>
</dbReference>
<dbReference type="FunFam" id="2.90.10.10:FF:000001">
    <property type="entry name" value="G-type lectin S-receptor-like serine/threonine-protein kinase"/>
    <property type="match status" value="1"/>
</dbReference>
<name>B9SSA1_RICCO</name>
<dbReference type="SUPFAM" id="SSF51110">
    <property type="entry name" value="alpha-D-mannose-specific plant lectins"/>
    <property type="match status" value="1"/>
</dbReference>
<dbReference type="Pfam" id="PF00069">
    <property type="entry name" value="Pkinase"/>
    <property type="match status" value="1"/>
</dbReference>
<evidence type="ECO:0000256" key="8">
    <source>
        <dbReference type="ARBA" id="ARBA00023157"/>
    </source>
</evidence>
<dbReference type="Proteomes" id="UP000008311">
    <property type="component" value="Unassembled WGS sequence"/>
</dbReference>
<proteinExistence type="predicted"/>
<keyword evidence="16" id="KW-1185">Reference proteome</keyword>
<dbReference type="Pfam" id="PF07714">
    <property type="entry name" value="PK_Tyr_Ser-Thr"/>
    <property type="match status" value="1"/>
</dbReference>
<keyword evidence="7" id="KW-0067">ATP-binding</keyword>
<evidence type="ECO:0000256" key="5">
    <source>
        <dbReference type="ARBA" id="ARBA00022741"/>
    </source>
</evidence>
<dbReference type="InterPro" id="IPR000719">
    <property type="entry name" value="Prot_kinase_dom"/>
</dbReference>
<evidence type="ECO:0000313" key="16">
    <source>
        <dbReference type="Proteomes" id="UP000008311"/>
    </source>
</evidence>
<dbReference type="CDD" id="cd00028">
    <property type="entry name" value="B_lectin"/>
    <property type="match status" value="1"/>
</dbReference>
<dbReference type="SMART" id="SM00220">
    <property type="entry name" value="S_TKc"/>
    <property type="match status" value="1"/>
</dbReference>
<dbReference type="Pfam" id="PF08276">
    <property type="entry name" value="PAN_2"/>
    <property type="match status" value="1"/>
</dbReference>
<dbReference type="InterPro" id="IPR001245">
    <property type="entry name" value="Ser-Thr/Tyr_kinase_cat_dom"/>
</dbReference>
<dbReference type="EC" id="2.7.11.1" evidence="1"/>
<dbReference type="GO" id="GO:0005524">
    <property type="term" value="F:ATP binding"/>
    <property type="evidence" value="ECO:0007669"/>
    <property type="project" value="UniProtKB-KW"/>
</dbReference>
<keyword evidence="5" id="KW-0547">Nucleotide-binding</keyword>
<dbReference type="AlphaFoldDB" id="B9SSA1"/>
<gene>
    <name evidence="15" type="ORF">RCOM_1227680</name>
</gene>
<feature type="non-terminal residue" evidence="15">
    <location>
        <position position="465"/>
    </location>
</feature>
<dbReference type="SMART" id="SM00108">
    <property type="entry name" value="B_lectin"/>
    <property type="match status" value="1"/>
</dbReference>
<dbReference type="SMART" id="SM00473">
    <property type="entry name" value="PAN_AP"/>
    <property type="match status" value="1"/>
</dbReference>
<dbReference type="FunFam" id="1.10.510.10:FF:001023">
    <property type="entry name" value="Os07g0541700 protein"/>
    <property type="match status" value="1"/>
</dbReference>
<comment type="catalytic activity">
    <reaction evidence="11">
        <text>L-seryl-[protein] + ATP = O-phospho-L-seryl-[protein] + ADP + H(+)</text>
        <dbReference type="Rhea" id="RHEA:17989"/>
        <dbReference type="Rhea" id="RHEA-COMP:9863"/>
        <dbReference type="Rhea" id="RHEA-COMP:11604"/>
        <dbReference type="ChEBI" id="CHEBI:15378"/>
        <dbReference type="ChEBI" id="CHEBI:29999"/>
        <dbReference type="ChEBI" id="CHEBI:30616"/>
        <dbReference type="ChEBI" id="CHEBI:83421"/>
        <dbReference type="ChEBI" id="CHEBI:456216"/>
        <dbReference type="EC" id="2.7.11.1"/>
    </reaction>
</comment>
<dbReference type="InterPro" id="IPR011009">
    <property type="entry name" value="Kinase-like_dom_sf"/>
</dbReference>
<dbReference type="InterPro" id="IPR001480">
    <property type="entry name" value="Bulb-type_lectin_dom"/>
</dbReference>
<evidence type="ECO:0000256" key="7">
    <source>
        <dbReference type="ARBA" id="ARBA00022840"/>
    </source>
</evidence>
<evidence type="ECO:0000256" key="1">
    <source>
        <dbReference type="ARBA" id="ARBA00012513"/>
    </source>
</evidence>
<keyword evidence="12" id="KW-0472">Membrane</keyword>
<feature type="domain" description="Protein kinase" evidence="13">
    <location>
        <begin position="333"/>
        <end position="465"/>
    </location>
</feature>
<keyword evidence="3" id="KW-0808">Transferase</keyword>
<protein>
    <recommendedName>
        <fullName evidence="1">non-specific serine/threonine protein kinase</fullName>
        <ecNumber evidence="1">2.7.11.1</ecNumber>
    </recommendedName>
</protein>
<evidence type="ECO:0000256" key="12">
    <source>
        <dbReference type="SAM" id="Phobius"/>
    </source>
</evidence>
<keyword evidence="8" id="KW-1015">Disulfide bond</keyword>
<dbReference type="GO" id="GO:0004674">
    <property type="term" value="F:protein serine/threonine kinase activity"/>
    <property type="evidence" value="ECO:0007669"/>
    <property type="project" value="UniProtKB-KW"/>
</dbReference>
<evidence type="ECO:0000259" key="13">
    <source>
        <dbReference type="PROSITE" id="PS50011"/>
    </source>
</evidence>
<dbReference type="PANTHER" id="PTHR32444:SF234">
    <property type="entry name" value="RECEPTOR-LIKE SERINE_THREONINE-PROTEIN KINASE"/>
    <property type="match status" value="1"/>
</dbReference>
<keyword evidence="4" id="KW-0732">Signal</keyword>
<sequence length="465" mass="52682">MDTLTLNQSTDDGKTLVSQSGTFELGFFSPGSTKNHYLGIWYKNIPGRTVVWVANRSNPMKNSSGLLMIDKTGNLLLVSENKHVVWSSNLTKEVLNPVVQLLDSGNLTGLDRRLTSWKNWDDPSPGDFVWRILVHNNPESIMWKGSKIYFRTGPWNGFTTVPNHQSVNVLKGSILNRQSSGTQGIGLKGLKLPDTTFSWVDRGMNLDDYRAKCLLNCSCTAYSNFDIRNGGSGCALWFYDLIDIRETPSIEQDLYSRMSASELDEPDKKIMMIIIPTITLVFGVLLVSYCYLYKHRTKLKGILANLYYKNEIDEDLELPLFDLVTVSHATNKFSFSNKLGEGDFGSVYKVSLQRARKMLSSTSRQGVTEFKMKVKLIAKLQHRNFVKLLGCCIQGDERMLIYEYMPNKSLDFFIFDSRLRIIHRDLKASNLLLDNEMNPKISDFGMVKTFGADQTEGNTKRVVGT</sequence>
<dbReference type="EMBL" id="EQ974111">
    <property type="protein sequence ID" value="EEF33494.1"/>
    <property type="molecule type" value="Genomic_DNA"/>
</dbReference>
<evidence type="ECO:0000256" key="4">
    <source>
        <dbReference type="ARBA" id="ARBA00022729"/>
    </source>
</evidence>